<dbReference type="InterPro" id="IPR011050">
    <property type="entry name" value="Pectin_lyase_fold/virulence"/>
</dbReference>
<gene>
    <name evidence="1" type="ORF">HZA66_03600</name>
</gene>
<evidence type="ECO:0000313" key="1">
    <source>
        <dbReference type="EMBL" id="MBI5128502.1"/>
    </source>
</evidence>
<dbReference type="Proteomes" id="UP000782519">
    <property type="component" value="Unassembled WGS sequence"/>
</dbReference>
<proteinExistence type="predicted"/>
<protein>
    <submittedName>
        <fullName evidence="1">Uncharacterized protein</fullName>
    </submittedName>
</protein>
<evidence type="ECO:0000313" key="2">
    <source>
        <dbReference type="Proteomes" id="UP000782519"/>
    </source>
</evidence>
<reference evidence="1" key="1">
    <citation type="submission" date="2020-07" db="EMBL/GenBank/DDBJ databases">
        <title>Huge and variable diversity of episymbiotic CPR bacteria and DPANN archaea in groundwater ecosystems.</title>
        <authorList>
            <person name="He C.Y."/>
            <person name="Keren R."/>
            <person name="Whittaker M."/>
            <person name="Farag I.F."/>
            <person name="Doudna J."/>
            <person name="Cate J.H.D."/>
            <person name="Banfield J.F."/>
        </authorList>
    </citation>
    <scope>NUCLEOTIDE SEQUENCE</scope>
    <source>
        <strain evidence="1">NC_groundwater_1818_Pr3_B-0.1um_66_35</strain>
    </source>
</reference>
<dbReference type="SUPFAM" id="SSF51126">
    <property type="entry name" value="Pectin lyase-like"/>
    <property type="match status" value="1"/>
</dbReference>
<sequence length="314" mass="32016">MSELPYPRHAPLSRRRLLHMATGASAALLGSQLSRSALAGGASRMLLDSRLTLFVDASMPDDSADGLTWMTAKRTVGAAYRLAANGYDLQGFGVTIRLSPGTASDPKVYESFVTTQGCVGQAGFGSVVITGDAPNSPNVVIDGGGGDAIQLGAGTAGGPQLTVTSLTIRSPNASGVVAYGNGTGATVSQVAFDGDFAGAHIKCAHGAEIGAQGLILIKGNSVLSHVLAETNGRFVADNHVTLAFENASGTKWTLAGWCCTNASMYLGGMTFINKERATGLRWMALQSGLVLTGNGPGFLPGTIEGTASSGAQYS</sequence>
<accession>A0A933RUH5</accession>
<organism evidence="1 2">
    <name type="scientific">Rhodopseudomonas palustris</name>
    <dbReference type="NCBI Taxonomy" id="1076"/>
    <lineage>
        <taxon>Bacteria</taxon>
        <taxon>Pseudomonadati</taxon>
        <taxon>Pseudomonadota</taxon>
        <taxon>Alphaproteobacteria</taxon>
        <taxon>Hyphomicrobiales</taxon>
        <taxon>Nitrobacteraceae</taxon>
        <taxon>Rhodopseudomonas</taxon>
    </lineage>
</organism>
<dbReference type="EMBL" id="JACRJB010000010">
    <property type="protein sequence ID" value="MBI5128502.1"/>
    <property type="molecule type" value="Genomic_DNA"/>
</dbReference>
<comment type="caution">
    <text evidence="1">The sequence shown here is derived from an EMBL/GenBank/DDBJ whole genome shotgun (WGS) entry which is preliminary data.</text>
</comment>
<name>A0A933RUH5_RHOPL</name>
<dbReference type="PROSITE" id="PS51318">
    <property type="entry name" value="TAT"/>
    <property type="match status" value="1"/>
</dbReference>
<dbReference type="AlphaFoldDB" id="A0A933RUH5"/>
<dbReference type="InterPro" id="IPR006311">
    <property type="entry name" value="TAT_signal"/>
</dbReference>